<comment type="caution">
    <text evidence="1">The sequence shown here is derived from an EMBL/GenBank/DDBJ whole genome shotgun (WGS) entry which is preliminary data.</text>
</comment>
<evidence type="ECO:0000313" key="1">
    <source>
        <dbReference type="EMBL" id="OXA48998.1"/>
    </source>
</evidence>
<keyword evidence="2" id="KW-1185">Reference proteome</keyword>
<dbReference type="AlphaFoldDB" id="A0A226DVE3"/>
<sequence length="149" mass="16868">MPTCILKCSITLIGQPTDYHWNMQIYGLVEETSALFVTSHPEFGNIHNQDPALNYLSVTYQPKSNVYPRQEMIWVPRTMPKGVTDNIAIQPAAGPDSSHRVLHPDNILGAIAMYLNSLERLNFKIIGINEVADKKRSVRVLTYTLQSRE</sequence>
<organism evidence="1 2">
    <name type="scientific">Folsomia candida</name>
    <name type="common">Springtail</name>
    <dbReference type="NCBI Taxonomy" id="158441"/>
    <lineage>
        <taxon>Eukaryota</taxon>
        <taxon>Metazoa</taxon>
        <taxon>Ecdysozoa</taxon>
        <taxon>Arthropoda</taxon>
        <taxon>Hexapoda</taxon>
        <taxon>Collembola</taxon>
        <taxon>Entomobryomorpha</taxon>
        <taxon>Isotomoidea</taxon>
        <taxon>Isotomidae</taxon>
        <taxon>Proisotominae</taxon>
        <taxon>Folsomia</taxon>
    </lineage>
</organism>
<accession>A0A226DVE3</accession>
<evidence type="ECO:0000313" key="2">
    <source>
        <dbReference type="Proteomes" id="UP000198287"/>
    </source>
</evidence>
<proteinExistence type="predicted"/>
<protein>
    <submittedName>
        <fullName evidence="1">Uncharacterized protein</fullName>
    </submittedName>
</protein>
<gene>
    <name evidence="1" type="ORF">Fcan01_16274</name>
</gene>
<reference evidence="1 2" key="1">
    <citation type="submission" date="2015-12" db="EMBL/GenBank/DDBJ databases">
        <title>The genome of Folsomia candida.</title>
        <authorList>
            <person name="Faddeeva A."/>
            <person name="Derks M.F."/>
            <person name="Anvar Y."/>
            <person name="Smit S."/>
            <person name="Van Straalen N."/>
            <person name="Roelofs D."/>
        </authorList>
    </citation>
    <scope>NUCLEOTIDE SEQUENCE [LARGE SCALE GENOMIC DNA]</scope>
    <source>
        <strain evidence="1 2">VU population</strain>
        <tissue evidence="1">Whole body</tissue>
    </source>
</reference>
<dbReference type="Proteomes" id="UP000198287">
    <property type="component" value="Unassembled WGS sequence"/>
</dbReference>
<name>A0A226DVE3_FOLCA</name>
<dbReference type="EMBL" id="LNIX01000011">
    <property type="protein sequence ID" value="OXA48998.1"/>
    <property type="molecule type" value="Genomic_DNA"/>
</dbReference>